<sequence length="76" mass="8223">MGIGSKDPQYEFQFRLIIPTMRPIGRLETEVADDPAVDCVEPVFRGASSALLGTRWTSSPSSSSSSSAINDFDSCH</sequence>
<evidence type="ECO:0000256" key="1">
    <source>
        <dbReference type="SAM" id="MobiDB-lite"/>
    </source>
</evidence>
<feature type="region of interest" description="Disordered" evidence="1">
    <location>
        <begin position="54"/>
        <end position="76"/>
    </location>
</feature>
<name>A0A0A9E8N8_ARUDO</name>
<reference evidence="2" key="2">
    <citation type="journal article" date="2015" name="Data Brief">
        <title>Shoot transcriptome of the giant reed, Arundo donax.</title>
        <authorList>
            <person name="Barrero R.A."/>
            <person name="Guerrero F.D."/>
            <person name="Moolhuijzen P."/>
            <person name="Goolsby J.A."/>
            <person name="Tidwell J."/>
            <person name="Bellgard S.E."/>
            <person name="Bellgard M.I."/>
        </authorList>
    </citation>
    <scope>NUCLEOTIDE SEQUENCE</scope>
    <source>
        <tissue evidence="2">Shoot tissue taken approximately 20 cm above the soil surface</tissue>
    </source>
</reference>
<feature type="compositionally biased region" description="Low complexity" evidence="1">
    <location>
        <begin position="58"/>
        <end position="67"/>
    </location>
</feature>
<protein>
    <submittedName>
        <fullName evidence="2">Uncharacterized protein</fullName>
    </submittedName>
</protein>
<proteinExistence type="predicted"/>
<dbReference type="EMBL" id="GBRH01203630">
    <property type="protein sequence ID" value="JAD94265.1"/>
    <property type="molecule type" value="Transcribed_RNA"/>
</dbReference>
<organism evidence="2">
    <name type="scientific">Arundo donax</name>
    <name type="common">Giant reed</name>
    <name type="synonym">Donax arundinaceus</name>
    <dbReference type="NCBI Taxonomy" id="35708"/>
    <lineage>
        <taxon>Eukaryota</taxon>
        <taxon>Viridiplantae</taxon>
        <taxon>Streptophyta</taxon>
        <taxon>Embryophyta</taxon>
        <taxon>Tracheophyta</taxon>
        <taxon>Spermatophyta</taxon>
        <taxon>Magnoliopsida</taxon>
        <taxon>Liliopsida</taxon>
        <taxon>Poales</taxon>
        <taxon>Poaceae</taxon>
        <taxon>PACMAD clade</taxon>
        <taxon>Arundinoideae</taxon>
        <taxon>Arundineae</taxon>
        <taxon>Arundo</taxon>
    </lineage>
</organism>
<reference evidence="2" key="1">
    <citation type="submission" date="2014-09" db="EMBL/GenBank/DDBJ databases">
        <authorList>
            <person name="Magalhaes I.L.F."/>
            <person name="Oliveira U."/>
            <person name="Santos F.R."/>
            <person name="Vidigal T.H.D.A."/>
            <person name="Brescovit A.D."/>
            <person name="Santos A.J."/>
        </authorList>
    </citation>
    <scope>NUCLEOTIDE SEQUENCE</scope>
    <source>
        <tissue evidence="2">Shoot tissue taken approximately 20 cm above the soil surface</tissue>
    </source>
</reference>
<evidence type="ECO:0000313" key="2">
    <source>
        <dbReference type="EMBL" id="JAD94265.1"/>
    </source>
</evidence>
<dbReference type="AlphaFoldDB" id="A0A0A9E8N8"/>
<accession>A0A0A9E8N8</accession>